<dbReference type="Pfam" id="PF03140">
    <property type="entry name" value="DUF247"/>
    <property type="match status" value="1"/>
</dbReference>
<keyword evidence="1" id="KW-1133">Transmembrane helix</keyword>
<keyword evidence="1" id="KW-0472">Membrane</keyword>
<evidence type="ECO:0000313" key="2">
    <source>
        <dbReference type="EMBL" id="PIN03682.1"/>
    </source>
</evidence>
<dbReference type="Proteomes" id="UP000231279">
    <property type="component" value="Unassembled WGS sequence"/>
</dbReference>
<dbReference type="PANTHER" id="PTHR31170">
    <property type="entry name" value="BNAC04G53230D PROTEIN"/>
    <property type="match status" value="1"/>
</dbReference>
<keyword evidence="1" id="KW-0812">Transmembrane</keyword>
<sequence>MNPSYSVDIDIPNLLRILRKIHKVPPLIRREDRSSGAYDPKVASLGPYHHGKPELQPCEEAKRLALQIFLKGHNHGQEFFQEKVFEVISEARDYYIEGSTDEYTNEEFAEMMLLDSCFLISLIYPSTVNLLEPQRHLDYVPLLLLLGSLAYSSILGHDVFLMENQIPFKILMLLITLRYENGRDSMSKFLQMTAWDKFDEQLHEDIKQRLEDSSPVHLLEALRTILVWEKPQASPLQIAERTARNYTDEKGNVDFLKHEKTFRSAKDLKAKGIFFRPSSSKSFKAINFNSFAFYGKLELPPTYVSGFSKAVFANLIAYEICPNHSFDWSVICYVNFMKKLIDSPADVKELREKRILLTPLTDEDVVRLYKDLNTFEMVTADNDIYEKQKIQQHYDSKTKTWMAQLFYIYFSSPWTVVAWIVGVFVLILTVLQTYFTINPKSDSGR</sequence>
<organism evidence="2 3">
    <name type="scientific">Handroanthus impetiginosus</name>
    <dbReference type="NCBI Taxonomy" id="429701"/>
    <lineage>
        <taxon>Eukaryota</taxon>
        <taxon>Viridiplantae</taxon>
        <taxon>Streptophyta</taxon>
        <taxon>Embryophyta</taxon>
        <taxon>Tracheophyta</taxon>
        <taxon>Spermatophyta</taxon>
        <taxon>Magnoliopsida</taxon>
        <taxon>eudicotyledons</taxon>
        <taxon>Gunneridae</taxon>
        <taxon>Pentapetalae</taxon>
        <taxon>asterids</taxon>
        <taxon>lamiids</taxon>
        <taxon>Lamiales</taxon>
        <taxon>Bignoniaceae</taxon>
        <taxon>Crescentiina</taxon>
        <taxon>Tabebuia alliance</taxon>
        <taxon>Handroanthus</taxon>
    </lineage>
</organism>
<dbReference type="PANTHER" id="PTHR31170:SF25">
    <property type="entry name" value="BNAA09G04570D PROTEIN"/>
    <property type="match status" value="1"/>
</dbReference>
<dbReference type="EMBL" id="NKXS01005436">
    <property type="protein sequence ID" value="PIN03682.1"/>
    <property type="molecule type" value="Genomic_DNA"/>
</dbReference>
<comment type="caution">
    <text evidence="2">The sequence shown here is derived from an EMBL/GenBank/DDBJ whole genome shotgun (WGS) entry which is preliminary data.</text>
</comment>
<dbReference type="AlphaFoldDB" id="A0A2G9GEN5"/>
<dbReference type="STRING" id="429701.A0A2G9GEN5"/>
<dbReference type="InterPro" id="IPR004158">
    <property type="entry name" value="DUF247_pln"/>
</dbReference>
<gene>
    <name evidence="2" type="ORF">CDL12_23793</name>
</gene>
<keyword evidence="3" id="KW-1185">Reference proteome</keyword>
<evidence type="ECO:0000313" key="3">
    <source>
        <dbReference type="Proteomes" id="UP000231279"/>
    </source>
</evidence>
<feature type="transmembrane region" description="Helical" evidence="1">
    <location>
        <begin position="406"/>
        <end position="435"/>
    </location>
</feature>
<reference evidence="3" key="1">
    <citation type="journal article" date="2018" name="Gigascience">
        <title>Genome assembly of the Pink Ipe (Handroanthus impetiginosus, Bignoniaceae), a highly valued, ecologically keystone Neotropical timber forest tree.</title>
        <authorList>
            <person name="Silva-Junior O.B."/>
            <person name="Grattapaglia D."/>
            <person name="Novaes E."/>
            <person name="Collevatti R.G."/>
        </authorList>
    </citation>
    <scope>NUCLEOTIDE SEQUENCE [LARGE SCALE GENOMIC DNA]</scope>
    <source>
        <strain evidence="3">cv. UFG-1</strain>
    </source>
</reference>
<evidence type="ECO:0000256" key="1">
    <source>
        <dbReference type="SAM" id="Phobius"/>
    </source>
</evidence>
<accession>A0A2G9GEN5</accession>
<protein>
    <submittedName>
        <fullName evidence="2">Uncharacterized protein</fullName>
    </submittedName>
</protein>
<name>A0A2G9GEN5_9LAMI</name>
<dbReference type="OrthoDB" id="1849062at2759"/>
<proteinExistence type="predicted"/>